<dbReference type="EMBL" id="CP030139">
    <property type="protein sequence ID" value="WVS92317.1"/>
    <property type="molecule type" value="Genomic_DNA"/>
</dbReference>
<protein>
    <submittedName>
        <fullName evidence="1">Uncharacterized protein</fullName>
    </submittedName>
</protein>
<proteinExistence type="predicted"/>
<sequence length="58" mass="6432">MTADENYAEEFQDPPLSPCAGDWEADWEEAIALNDGADPPIPETVTIDTVLRMYSSDQ</sequence>
<dbReference type="RefSeq" id="WP_208672878.1">
    <property type="nucleotide sequence ID" value="NZ_CP030139.2"/>
</dbReference>
<evidence type="ECO:0000313" key="1">
    <source>
        <dbReference type="EMBL" id="WVS92317.1"/>
    </source>
</evidence>
<dbReference type="AlphaFoldDB" id="A0AAQ3RD73"/>
<organism evidence="1 2">
    <name type="scientific">Synechococcus elongatus PCC 11801</name>
    <dbReference type="NCBI Taxonomy" id="2219813"/>
    <lineage>
        <taxon>Bacteria</taxon>
        <taxon>Bacillati</taxon>
        <taxon>Cyanobacteriota</taxon>
        <taxon>Cyanophyceae</taxon>
        <taxon>Synechococcales</taxon>
        <taxon>Synechococcaceae</taxon>
        <taxon>Synechococcus</taxon>
    </lineage>
</organism>
<gene>
    <name evidence="1" type="ORF">DOP62_13535</name>
</gene>
<reference evidence="1 2" key="1">
    <citation type="journal article" date="2018" name="Sci. Rep.">
        <title>Genome Features and Biochemical Characteristics of a Robust, Fast Growing and Naturally Transformable Cyanobacterium Synechococcus elongatus PCC 11801 Isolated from India.</title>
        <authorList>
            <person name="Jaiswal D."/>
            <person name="Sengupta A."/>
            <person name="Sohoni S."/>
            <person name="Sengupta S."/>
            <person name="Phadnavis A.G."/>
            <person name="Pakrasi H.B."/>
            <person name="Wangikar P.P."/>
        </authorList>
    </citation>
    <scope>NUCLEOTIDE SEQUENCE [LARGE SCALE GENOMIC DNA]</scope>
    <source>
        <strain evidence="1 2">PCC 11801</strain>
    </source>
</reference>
<evidence type="ECO:0000313" key="2">
    <source>
        <dbReference type="Proteomes" id="UP000267249"/>
    </source>
</evidence>
<name>A0AAQ3RD73_SYNEL</name>
<accession>A0AAQ3RD73</accession>
<dbReference type="Proteomes" id="UP000267249">
    <property type="component" value="Chromosome"/>
</dbReference>